<keyword evidence="4" id="KW-0539">Nucleus</keyword>
<sequence length="107" mass="11903">MPAIIKMPNSLEDYAIVELQGDIQADCAMDGRFLGNLFFGNNGIPMLIIGNHLMYGKESKMEKPLAMLRRVKSDETGAEYHVNAIIRQKILFKTRPKPIVGTPGKGK</sequence>
<dbReference type="GeneID" id="108565112"/>
<dbReference type="InterPro" id="IPR018607">
    <property type="entry name" value="Ctf8"/>
</dbReference>
<dbReference type="RefSeq" id="XP_017779894.1">
    <property type="nucleotide sequence ID" value="XM_017924405.1"/>
</dbReference>
<evidence type="ECO:0000256" key="1">
    <source>
        <dbReference type="ARBA" id="ARBA00004123"/>
    </source>
</evidence>
<keyword evidence="2" id="KW-0235">DNA replication</keyword>
<evidence type="ECO:0000256" key="2">
    <source>
        <dbReference type="ARBA" id="ARBA00022705"/>
    </source>
</evidence>
<dbReference type="Pfam" id="PF09696">
    <property type="entry name" value="Ctf8"/>
    <property type="match status" value="1"/>
</dbReference>
<keyword evidence="7" id="KW-1185">Reference proteome</keyword>
<reference evidence="8" key="1">
    <citation type="submission" date="2025-08" db="UniProtKB">
        <authorList>
            <consortium name="RefSeq"/>
        </authorList>
    </citation>
    <scope>IDENTIFICATION</scope>
    <source>
        <tissue evidence="8">Whole Larva</tissue>
    </source>
</reference>
<organism evidence="7 8">
    <name type="scientific">Nicrophorus vespilloides</name>
    <name type="common">Boreal carrion beetle</name>
    <dbReference type="NCBI Taxonomy" id="110193"/>
    <lineage>
        <taxon>Eukaryota</taxon>
        <taxon>Metazoa</taxon>
        <taxon>Ecdysozoa</taxon>
        <taxon>Arthropoda</taxon>
        <taxon>Hexapoda</taxon>
        <taxon>Insecta</taxon>
        <taxon>Pterygota</taxon>
        <taxon>Neoptera</taxon>
        <taxon>Endopterygota</taxon>
        <taxon>Coleoptera</taxon>
        <taxon>Polyphaga</taxon>
        <taxon>Staphyliniformia</taxon>
        <taxon>Silphidae</taxon>
        <taxon>Nicrophorinae</taxon>
        <taxon>Nicrophorus</taxon>
    </lineage>
</organism>
<keyword evidence="5" id="KW-0131">Cell cycle</keyword>
<comment type="subcellular location">
    <subcellularLocation>
        <location evidence="1">Nucleus</location>
    </subcellularLocation>
</comment>
<keyword evidence="3" id="KW-0238">DNA-binding</keyword>
<evidence type="ECO:0000313" key="7">
    <source>
        <dbReference type="Proteomes" id="UP000695000"/>
    </source>
</evidence>
<dbReference type="PANTHER" id="PTHR28605:SF1">
    <property type="entry name" value="CHROMOSOME TRANSMISSION FIDELITY FACTOR 8"/>
    <property type="match status" value="1"/>
</dbReference>
<proteinExistence type="inferred from homology"/>
<evidence type="ECO:0000256" key="3">
    <source>
        <dbReference type="ARBA" id="ARBA00023125"/>
    </source>
</evidence>
<evidence type="ECO:0000256" key="4">
    <source>
        <dbReference type="ARBA" id="ARBA00023242"/>
    </source>
</evidence>
<name>A0ABM1MZ94_NICVS</name>
<evidence type="ECO:0000313" key="8">
    <source>
        <dbReference type="RefSeq" id="XP_017779894.1"/>
    </source>
</evidence>
<evidence type="ECO:0000256" key="6">
    <source>
        <dbReference type="ARBA" id="ARBA00038447"/>
    </source>
</evidence>
<accession>A0ABM1MZ94</accession>
<dbReference type="Proteomes" id="UP000695000">
    <property type="component" value="Unplaced"/>
</dbReference>
<gene>
    <name evidence="8" type="primary">LOC108565112</name>
</gene>
<evidence type="ECO:0000256" key="5">
    <source>
        <dbReference type="ARBA" id="ARBA00023306"/>
    </source>
</evidence>
<comment type="similarity">
    <text evidence="6">Belongs to the CTF8 family.</text>
</comment>
<protein>
    <submittedName>
        <fullName evidence="8">Chromosome transmission fidelity protein 8 homolog</fullName>
    </submittedName>
</protein>
<dbReference type="PANTHER" id="PTHR28605">
    <property type="entry name" value="CTF8, CHROMOSOME TRANSMISSION FIDELITY FACTOR 8 HOMOLOG (S. CEREVISIAE)"/>
    <property type="match status" value="1"/>
</dbReference>